<dbReference type="Proteomes" id="UP000241769">
    <property type="component" value="Unassembled WGS sequence"/>
</dbReference>
<proteinExistence type="predicted"/>
<comment type="caution">
    <text evidence="1">The sequence shown here is derived from an EMBL/GenBank/DDBJ whole genome shotgun (WGS) entry which is preliminary data.</text>
</comment>
<gene>
    <name evidence="1" type="ORF">PROFUN_05387</name>
</gene>
<sequence>MRSLVAQSPRVTSDMVEILLIPEPIDKMEVAKNGAIAFTAAATVGGFIDSFFPTETAVTEANYLKVLTEIIVQAGVTAMAAASVSDFMFRRFGERSDGASTFAAMSGFIHSQRNLARRTNGMAAFLKDKASRTGLSLSGILTPTGPGTTELTASKVIRTPQPDPSQRF</sequence>
<dbReference type="AlphaFoldDB" id="A0A2P6NQK4"/>
<evidence type="ECO:0000313" key="1">
    <source>
        <dbReference type="EMBL" id="PRP86246.1"/>
    </source>
</evidence>
<reference evidence="1 2" key="1">
    <citation type="journal article" date="2018" name="Genome Biol. Evol.">
        <title>Multiple Roots of Fruiting Body Formation in Amoebozoa.</title>
        <authorList>
            <person name="Hillmann F."/>
            <person name="Forbes G."/>
            <person name="Novohradska S."/>
            <person name="Ferling I."/>
            <person name="Riege K."/>
            <person name="Groth M."/>
            <person name="Westermann M."/>
            <person name="Marz M."/>
            <person name="Spaller T."/>
            <person name="Winckler T."/>
            <person name="Schaap P."/>
            <person name="Glockner G."/>
        </authorList>
    </citation>
    <scope>NUCLEOTIDE SEQUENCE [LARGE SCALE GENOMIC DNA]</scope>
    <source>
        <strain evidence="1 2">Jena</strain>
    </source>
</reference>
<protein>
    <submittedName>
        <fullName evidence="1">Uncharacterized protein</fullName>
    </submittedName>
</protein>
<evidence type="ECO:0000313" key="2">
    <source>
        <dbReference type="Proteomes" id="UP000241769"/>
    </source>
</evidence>
<accession>A0A2P6NQK4</accession>
<dbReference type="EMBL" id="MDYQ01000033">
    <property type="protein sequence ID" value="PRP86246.1"/>
    <property type="molecule type" value="Genomic_DNA"/>
</dbReference>
<keyword evidence="2" id="KW-1185">Reference proteome</keyword>
<dbReference type="InParanoid" id="A0A2P6NQK4"/>
<name>A0A2P6NQK4_9EUKA</name>
<organism evidence="1 2">
    <name type="scientific">Planoprotostelium fungivorum</name>
    <dbReference type="NCBI Taxonomy" id="1890364"/>
    <lineage>
        <taxon>Eukaryota</taxon>
        <taxon>Amoebozoa</taxon>
        <taxon>Evosea</taxon>
        <taxon>Variosea</taxon>
        <taxon>Cavosteliida</taxon>
        <taxon>Cavosteliaceae</taxon>
        <taxon>Planoprotostelium</taxon>
    </lineage>
</organism>